<dbReference type="InterPro" id="IPR036291">
    <property type="entry name" value="NAD(P)-bd_dom_sf"/>
</dbReference>
<evidence type="ECO:0000256" key="1">
    <source>
        <dbReference type="ARBA" id="ARBA00006484"/>
    </source>
</evidence>
<name>A0ABX6AJ50_STRVD</name>
<protein>
    <submittedName>
        <fullName evidence="6">SDR family oxidoreductase</fullName>
    </submittedName>
</protein>
<dbReference type="SUPFAM" id="SSF51735">
    <property type="entry name" value="NAD(P)-binding Rossmann-fold domains"/>
    <property type="match status" value="1"/>
</dbReference>
<dbReference type="InterPro" id="IPR057326">
    <property type="entry name" value="KR_dom"/>
</dbReference>
<comment type="similarity">
    <text evidence="1 3">Belongs to the short-chain dehydrogenases/reductases (SDR) family.</text>
</comment>
<organism evidence="6 7">
    <name type="scientific">Streptomyces viridosporus T7A</name>
    <dbReference type="NCBI Taxonomy" id="665577"/>
    <lineage>
        <taxon>Bacteria</taxon>
        <taxon>Bacillati</taxon>
        <taxon>Actinomycetota</taxon>
        <taxon>Actinomycetes</taxon>
        <taxon>Kitasatosporales</taxon>
        <taxon>Streptomycetaceae</taxon>
        <taxon>Streptomyces</taxon>
    </lineage>
</organism>
<feature type="compositionally biased region" description="Low complexity" evidence="4">
    <location>
        <begin position="16"/>
        <end position="34"/>
    </location>
</feature>
<evidence type="ECO:0000256" key="4">
    <source>
        <dbReference type="SAM" id="MobiDB-lite"/>
    </source>
</evidence>
<dbReference type="PRINTS" id="PR00081">
    <property type="entry name" value="GDHRDH"/>
</dbReference>
<gene>
    <name evidence="6" type="ORF">CP969_26730</name>
</gene>
<accession>A0ABX6AJ50</accession>
<evidence type="ECO:0000256" key="2">
    <source>
        <dbReference type="ARBA" id="ARBA00023002"/>
    </source>
</evidence>
<dbReference type="Pfam" id="PF00106">
    <property type="entry name" value="adh_short"/>
    <property type="match status" value="1"/>
</dbReference>
<feature type="domain" description="Ketoreductase" evidence="5">
    <location>
        <begin position="45"/>
        <end position="224"/>
    </location>
</feature>
<dbReference type="InterPro" id="IPR002347">
    <property type="entry name" value="SDR_fam"/>
</dbReference>
<feature type="region of interest" description="Disordered" evidence="4">
    <location>
        <begin position="1"/>
        <end position="46"/>
    </location>
</feature>
<evidence type="ECO:0000313" key="7">
    <source>
        <dbReference type="Proteomes" id="UP000327143"/>
    </source>
</evidence>
<dbReference type="EMBL" id="CP023700">
    <property type="protein sequence ID" value="QEU87882.1"/>
    <property type="molecule type" value="Genomic_DNA"/>
</dbReference>
<evidence type="ECO:0000259" key="5">
    <source>
        <dbReference type="SMART" id="SM00822"/>
    </source>
</evidence>
<dbReference type="InterPro" id="IPR020904">
    <property type="entry name" value="Sc_DH/Rdtase_CS"/>
</dbReference>
<dbReference type="Proteomes" id="UP000327143">
    <property type="component" value="Chromosome"/>
</dbReference>
<dbReference type="Gene3D" id="3.40.50.720">
    <property type="entry name" value="NAD(P)-binding Rossmann-like Domain"/>
    <property type="match status" value="1"/>
</dbReference>
<dbReference type="PROSITE" id="PS00061">
    <property type="entry name" value="ADH_SHORT"/>
    <property type="match status" value="1"/>
</dbReference>
<dbReference type="CDD" id="cd05233">
    <property type="entry name" value="SDR_c"/>
    <property type="match status" value="1"/>
</dbReference>
<reference evidence="6 7" key="1">
    <citation type="submission" date="2017-09" db="EMBL/GenBank/DDBJ databases">
        <authorList>
            <person name="Lee N."/>
            <person name="Cho B.-K."/>
        </authorList>
    </citation>
    <scope>NUCLEOTIDE SEQUENCE [LARGE SCALE GENOMIC DNA]</scope>
    <source>
        <strain evidence="6 7">ATCC 39115</strain>
    </source>
</reference>
<dbReference type="RefSeq" id="WP_016824528.1">
    <property type="nucleotide sequence ID" value="NZ_CP023700.1"/>
</dbReference>
<keyword evidence="2" id="KW-0560">Oxidoreductase</keyword>
<dbReference type="SMART" id="SM00822">
    <property type="entry name" value="PKS_KR"/>
    <property type="match status" value="1"/>
</dbReference>
<dbReference type="PRINTS" id="PR00080">
    <property type="entry name" value="SDRFAMILY"/>
</dbReference>
<keyword evidence="7" id="KW-1185">Reference proteome</keyword>
<evidence type="ECO:0000313" key="6">
    <source>
        <dbReference type="EMBL" id="QEU87882.1"/>
    </source>
</evidence>
<dbReference type="PANTHER" id="PTHR44196:SF1">
    <property type="entry name" value="DEHYDROGENASE_REDUCTASE SDR FAMILY MEMBER 7B"/>
    <property type="match status" value="1"/>
</dbReference>
<sequence length="289" mass="29965">MTHPGSGSTYDPPVDPAHGARPTAPTPAGARGHGSPPPTDPTDRPVALITGASSGIGAATARRFAAEGWHLLLSGRDRSRLEETAAGASAALLPADLAAPEGARLLAQAALRRTGRIDVLVAGAGIGWAGPFGTMPHTDIDRVLFLDLNATLHLVREVLPAMVAAGRGRVVLVGSVAGCVGVREEAVYSAAKAGLAAFAEALRQELRGTGVGVTLVVPGPVETRFFARRGRPYDRARPRPSSPSSVAGAVWEAVSQGRDDAYVPPWLTLPARVRGLAPGLYRRLLNRFG</sequence>
<dbReference type="PANTHER" id="PTHR44196">
    <property type="entry name" value="DEHYDROGENASE/REDUCTASE SDR FAMILY MEMBER 7B"/>
    <property type="match status" value="1"/>
</dbReference>
<proteinExistence type="inferred from homology"/>
<evidence type="ECO:0000256" key="3">
    <source>
        <dbReference type="RuleBase" id="RU000363"/>
    </source>
</evidence>